<keyword evidence="5" id="KW-1185">Reference proteome</keyword>
<dbReference type="Pfam" id="PF01494">
    <property type="entry name" value="FAD_binding_3"/>
    <property type="match status" value="1"/>
</dbReference>
<dbReference type="InterPro" id="IPR002938">
    <property type="entry name" value="FAD-bd"/>
</dbReference>
<evidence type="ECO:0000256" key="1">
    <source>
        <dbReference type="ARBA" id="ARBA00022630"/>
    </source>
</evidence>
<dbReference type="PRINTS" id="PR00420">
    <property type="entry name" value="RNGMNOXGNASE"/>
</dbReference>
<keyword evidence="1" id="KW-0285">Flavoprotein</keyword>
<dbReference type="SUPFAM" id="SSF54373">
    <property type="entry name" value="FAD-linked reductases, C-terminal domain"/>
    <property type="match status" value="1"/>
</dbReference>
<evidence type="ECO:0000313" key="5">
    <source>
        <dbReference type="Proteomes" id="UP001560267"/>
    </source>
</evidence>
<evidence type="ECO:0000256" key="2">
    <source>
        <dbReference type="ARBA" id="ARBA00022827"/>
    </source>
</evidence>
<gene>
    <name evidence="4" type="ORF">AB6A68_02875</name>
</gene>
<dbReference type="Gene3D" id="3.50.50.60">
    <property type="entry name" value="FAD/NAD(P)-binding domain"/>
    <property type="match status" value="1"/>
</dbReference>
<dbReference type="PANTHER" id="PTHR43004">
    <property type="entry name" value="TRK SYSTEM POTASSIUM UPTAKE PROTEIN"/>
    <property type="match status" value="1"/>
</dbReference>
<accession>A0ABV3XZQ1</accession>
<name>A0ABV3XZQ1_9ACTN</name>
<dbReference type="RefSeq" id="WP_298447237.1">
    <property type="nucleotide sequence ID" value="NZ_JBFSHR010000006.1"/>
</dbReference>
<feature type="domain" description="FAD-binding" evidence="3">
    <location>
        <begin position="6"/>
        <end position="341"/>
    </location>
</feature>
<sequence>MSNYHTRVTIIGSGPAGLVLGHLLSLAGIDNLILERRSREYVEARVRAGVLERASVSLLELAGVGDRLRREGLVHEGIYLQFNGGRHHIDFRELADGAVTVYGQQEVVKDLIADRLAHGWPTVFEAEATTIADADSLGPRVLFRQQGDEHSVTSAFVAACDGTHGIGHRSIPTLTTYTLDYPYAWLGILARARPGTDELVYSYSDRGFALYSMRSTSVSRLYLQVPAGEDLGGWSHDRIWAELKARLESPGLVVNEGSITEVGLTPMRSTVSTPMRFGNVFLAGDAAHIVPPTGAKGLNLALQDALELASAIIESVYEHDAAGLEGYSEHCLGRVWRAQRFANYMTRLLHLDYAADEFARQLQLADQRGVVDSMAEATSLAERYVGPALDARSERIVKWFR</sequence>
<dbReference type="Proteomes" id="UP001560267">
    <property type="component" value="Unassembled WGS sequence"/>
</dbReference>
<dbReference type="EMBL" id="JBFSHR010000006">
    <property type="protein sequence ID" value="MEX6428783.1"/>
    <property type="molecule type" value="Genomic_DNA"/>
</dbReference>
<dbReference type="InterPro" id="IPR036188">
    <property type="entry name" value="FAD/NAD-bd_sf"/>
</dbReference>
<evidence type="ECO:0000259" key="3">
    <source>
        <dbReference type="Pfam" id="PF01494"/>
    </source>
</evidence>
<dbReference type="SUPFAM" id="SSF51905">
    <property type="entry name" value="FAD/NAD(P)-binding domain"/>
    <property type="match status" value="1"/>
</dbReference>
<dbReference type="PANTHER" id="PTHR43004:SF3">
    <property type="entry name" value="P-HYDROXYBENZOATE HYDROXYLASE"/>
    <property type="match status" value="1"/>
</dbReference>
<proteinExistence type="predicted"/>
<organism evidence="4 5">
    <name type="scientific">Ferrimicrobium acidiphilum</name>
    <dbReference type="NCBI Taxonomy" id="121039"/>
    <lineage>
        <taxon>Bacteria</taxon>
        <taxon>Bacillati</taxon>
        <taxon>Actinomycetota</taxon>
        <taxon>Acidimicrobiia</taxon>
        <taxon>Acidimicrobiales</taxon>
        <taxon>Acidimicrobiaceae</taxon>
        <taxon>Ferrimicrobium</taxon>
    </lineage>
</organism>
<keyword evidence="2" id="KW-0274">FAD</keyword>
<dbReference type="NCBIfam" id="NF006091">
    <property type="entry name" value="PRK08243.1"/>
    <property type="match status" value="1"/>
</dbReference>
<protein>
    <submittedName>
        <fullName evidence="4">4-hydroxybenzoate 3-monooxygenase</fullName>
    </submittedName>
</protein>
<comment type="caution">
    <text evidence="4">The sequence shown here is derived from an EMBL/GenBank/DDBJ whole genome shotgun (WGS) entry which is preliminary data.</text>
</comment>
<dbReference type="Gene3D" id="3.30.9.10">
    <property type="entry name" value="D-Amino Acid Oxidase, subunit A, domain 2"/>
    <property type="match status" value="1"/>
</dbReference>
<dbReference type="InterPro" id="IPR050641">
    <property type="entry name" value="RIFMO-like"/>
</dbReference>
<evidence type="ECO:0000313" key="4">
    <source>
        <dbReference type="EMBL" id="MEX6428783.1"/>
    </source>
</evidence>
<reference evidence="4 5" key="1">
    <citation type="submission" date="2024-07" db="EMBL/GenBank/DDBJ databases">
        <title>Draft Genome Sequence of Ferrimicrobium acidiphilum Strain YE2023, Isolated from a Pulp of Bioleach Reactor.</title>
        <authorList>
            <person name="Elkina Y.A."/>
            <person name="Bulaeva A.G."/>
            <person name="Beletsky A.V."/>
            <person name="Mardanov A.V."/>
        </authorList>
    </citation>
    <scope>NUCLEOTIDE SEQUENCE [LARGE SCALE GENOMIC DNA]</scope>
    <source>
        <strain evidence="4 5">YE2023</strain>
    </source>
</reference>